<evidence type="ECO:0000256" key="2">
    <source>
        <dbReference type="SAM" id="Phobius"/>
    </source>
</evidence>
<sequence>MADSAQPPGDERVDPSSGERAADVDFGELTLKERIALATAQRPALGLFLVLFSLFAFTFFIALALVYPTVAGLFILVTLVVTLLGVGGFLILRRLDRM</sequence>
<organism evidence="3 4">
    <name type="scientific">Halohasta litchfieldiae</name>
    <dbReference type="NCBI Taxonomy" id="1073996"/>
    <lineage>
        <taxon>Archaea</taxon>
        <taxon>Methanobacteriati</taxon>
        <taxon>Methanobacteriota</taxon>
        <taxon>Stenosarchaea group</taxon>
        <taxon>Halobacteria</taxon>
        <taxon>Halobacteriales</taxon>
        <taxon>Haloferacaceae</taxon>
        <taxon>Halohasta</taxon>
    </lineage>
</organism>
<evidence type="ECO:0000313" key="4">
    <source>
        <dbReference type="Proteomes" id="UP000198888"/>
    </source>
</evidence>
<protein>
    <submittedName>
        <fullName evidence="3">Uncharacterized protein</fullName>
    </submittedName>
</protein>
<dbReference type="EMBL" id="FNYR01000011">
    <property type="protein sequence ID" value="SEI90037.1"/>
    <property type="molecule type" value="Genomic_DNA"/>
</dbReference>
<dbReference type="AlphaFoldDB" id="A0A1H6UJZ2"/>
<keyword evidence="2" id="KW-1133">Transmembrane helix</keyword>
<feature type="transmembrane region" description="Helical" evidence="2">
    <location>
        <begin position="73"/>
        <end position="92"/>
    </location>
</feature>
<gene>
    <name evidence="3" type="ORF">SAMN05444271_11131</name>
</gene>
<keyword evidence="2" id="KW-0812">Transmembrane</keyword>
<evidence type="ECO:0000256" key="1">
    <source>
        <dbReference type="SAM" id="MobiDB-lite"/>
    </source>
</evidence>
<accession>A0A1H6UJZ2</accession>
<feature type="transmembrane region" description="Helical" evidence="2">
    <location>
        <begin position="44"/>
        <end position="67"/>
    </location>
</feature>
<keyword evidence="4" id="KW-1185">Reference proteome</keyword>
<accession>A0A2H4PZ80</accession>
<dbReference type="RefSeq" id="WP_089672535.1">
    <property type="nucleotide sequence ID" value="NZ_CP024845.1"/>
</dbReference>
<dbReference type="Proteomes" id="UP000198888">
    <property type="component" value="Unassembled WGS sequence"/>
</dbReference>
<reference evidence="3 4" key="1">
    <citation type="submission" date="2016-10" db="EMBL/GenBank/DDBJ databases">
        <authorList>
            <person name="de Groot N.N."/>
        </authorList>
    </citation>
    <scope>NUCLEOTIDE SEQUENCE [LARGE SCALE GENOMIC DNA]</scope>
    <source>
        <strain evidence="3 4">DSM 22187</strain>
    </source>
</reference>
<dbReference type="GeneID" id="35001432"/>
<evidence type="ECO:0000313" key="3">
    <source>
        <dbReference type="EMBL" id="SEI90037.1"/>
    </source>
</evidence>
<dbReference type="STRING" id="1073996.SAMN05444271_11131"/>
<feature type="region of interest" description="Disordered" evidence="1">
    <location>
        <begin position="1"/>
        <end position="21"/>
    </location>
</feature>
<name>A0A1H6UJZ2_9EURY</name>
<keyword evidence="2" id="KW-0472">Membrane</keyword>
<dbReference type="KEGG" id="hae:halTADL_0615"/>
<proteinExistence type="predicted"/>